<dbReference type="AlphaFoldDB" id="A0AAX4KPZ9"/>
<dbReference type="Gene3D" id="1.20.1280.50">
    <property type="match status" value="1"/>
</dbReference>
<proteinExistence type="predicted"/>
<accession>A0AAX4KPZ9</accession>
<name>A0AAX4KPZ9_9TREE</name>
<protein>
    <recommendedName>
        <fullName evidence="1">F-box domain-containing protein</fullName>
    </recommendedName>
</protein>
<evidence type="ECO:0000259" key="1">
    <source>
        <dbReference type="Pfam" id="PF12937"/>
    </source>
</evidence>
<evidence type="ECO:0000313" key="2">
    <source>
        <dbReference type="EMBL" id="WWD07680.1"/>
    </source>
</evidence>
<dbReference type="KEGG" id="ker:91104582"/>
<organism evidence="2 3">
    <name type="scientific">Kwoniella europaea PYCC6329</name>
    <dbReference type="NCBI Taxonomy" id="1423913"/>
    <lineage>
        <taxon>Eukaryota</taxon>
        <taxon>Fungi</taxon>
        <taxon>Dikarya</taxon>
        <taxon>Basidiomycota</taxon>
        <taxon>Agaricomycotina</taxon>
        <taxon>Tremellomycetes</taxon>
        <taxon>Tremellales</taxon>
        <taxon>Cryptococcaceae</taxon>
        <taxon>Kwoniella</taxon>
    </lineage>
</organism>
<dbReference type="GeneID" id="91104582"/>
<dbReference type="EMBL" id="CP144089">
    <property type="protein sequence ID" value="WWD07680.1"/>
    <property type="molecule type" value="Genomic_DNA"/>
</dbReference>
<dbReference type="RefSeq" id="XP_066085647.1">
    <property type="nucleotide sequence ID" value="XM_066229550.1"/>
</dbReference>
<sequence>MPFVQSSPILPVELLHQVLSYTSQGTLASVCRTSKTLHGIASPLLWKHLVLNPWKVDEDGKVIRDINNKELSDENKENCGAIKSSRAEGRAMGNLVNTFSLYHHSFDWCQSNQQLTLQLPNDHTLHLYLNDKHQIHDDYDGHRCRLLRAVQPKVIVWHNACVSVLDCWTIGPKRLYGETQTLFFISSAHQAEKCKFYPRLYRYEFNTLERIYWLFEPQIFDSSAVSDYFRLANFIRDIVELTIDFHQTRITFINSGVISLLHKDWKDVPSELFEQRVARDVKEGLELDDGDEVDQLL</sequence>
<dbReference type="InterPro" id="IPR001810">
    <property type="entry name" value="F-box_dom"/>
</dbReference>
<keyword evidence="3" id="KW-1185">Reference proteome</keyword>
<dbReference type="SUPFAM" id="SSF81383">
    <property type="entry name" value="F-box domain"/>
    <property type="match status" value="1"/>
</dbReference>
<gene>
    <name evidence="2" type="ORF">V865_005781</name>
</gene>
<reference evidence="2 3" key="1">
    <citation type="submission" date="2024-01" db="EMBL/GenBank/DDBJ databases">
        <title>Comparative genomics of Cryptococcus and Kwoniella reveals pathogenesis evolution and contrasting modes of karyotype evolution via chromosome fusion or intercentromeric recombination.</title>
        <authorList>
            <person name="Coelho M.A."/>
            <person name="David-Palma M."/>
            <person name="Shea T."/>
            <person name="Bowers K."/>
            <person name="McGinley-Smith S."/>
            <person name="Mohammad A.W."/>
            <person name="Gnirke A."/>
            <person name="Yurkov A.M."/>
            <person name="Nowrousian M."/>
            <person name="Sun S."/>
            <person name="Cuomo C.A."/>
            <person name="Heitman J."/>
        </authorList>
    </citation>
    <scope>NUCLEOTIDE SEQUENCE [LARGE SCALE GENOMIC DNA]</scope>
    <source>
        <strain evidence="2 3">PYCC6329</strain>
    </source>
</reference>
<dbReference type="Pfam" id="PF12937">
    <property type="entry name" value="F-box-like"/>
    <property type="match status" value="1"/>
</dbReference>
<dbReference type="InterPro" id="IPR036047">
    <property type="entry name" value="F-box-like_dom_sf"/>
</dbReference>
<dbReference type="Proteomes" id="UP001358614">
    <property type="component" value="Chromosome 1"/>
</dbReference>
<feature type="domain" description="F-box" evidence="1">
    <location>
        <begin position="10"/>
        <end position="51"/>
    </location>
</feature>
<evidence type="ECO:0000313" key="3">
    <source>
        <dbReference type="Proteomes" id="UP001358614"/>
    </source>
</evidence>